<accession>A0ABP1FI61</accession>
<sequence>MNRVNTRDIKTPNARASSVMLLLEPALGTTDYAYNPWREGSVCMGLESQHGSPNPADTVKSPQTASQGAFSLDGMDLFASLDMDALLGTAASAATQPRAPVGSNTSASLTALGRTSCPTSCASLQSGLQAMPHQPYPQASHTSAILPQAPPVQMPQAFFTPQMSQAHPQVAPFNLLITQTPAISIARGGQSCLAEAGELTLGPLPGWTSISAPMAMSEENPFTSAQVLLPPAQSGGSEASTRSQPSAPRRSIKAEPKVKEHRDAAVRARNARNQHLHRQRQKVSAESVSAPIPACVNGCMRCATLAWVLGPCARNAHNLRLRRQRQKDRIGKLEDLSSVLKAKIERLTVENAGLRAHNEALLDAEAGTVTPNKVDVDGLREFGHPEIRPQHTAMHEKLAAVFTYISAGYGRQPVTVNDVAHMSAEDIFSFRQQYANRVRQLLQAGAESASSSLHRELLGLITVWNEAEAYLWEHCPRTVHRFAAFAQRLDDRQGVNAALKWRDIAVRLQLNDCQVDALKALHICLTDQLLNVTAERFHISNLLQGTLPEGSNTWGASRTFLSVRSGQRKLAASVAREHDAMRQAHASFRQIVTPIQQARLDVLAHPGHFDIITLLHELSTRSKQTYGNAPLPI</sequence>
<dbReference type="Proteomes" id="UP001497392">
    <property type="component" value="Unassembled WGS sequence"/>
</dbReference>
<evidence type="ECO:0000313" key="3">
    <source>
        <dbReference type="Proteomes" id="UP001497392"/>
    </source>
</evidence>
<protein>
    <submittedName>
        <fullName evidence="2">G230 protein</fullName>
    </submittedName>
</protein>
<dbReference type="EMBL" id="CAXHTA020000001">
    <property type="protein sequence ID" value="CAL5218541.1"/>
    <property type="molecule type" value="Genomic_DNA"/>
</dbReference>
<feature type="compositionally biased region" description="Polar residues" evidence="1">
    <location>
        <begin position="234"/>
        <end position="246"/>
    </location>
</feature>
<comment type="caution">
    <text evidence="2">The sequence shown here is derived from an EMBL/GenBank/DDBJ whole genome shotgun (WGS) entry which is preliminary data.</text>
</comment>
<feature type="region of interest" description="Disordered" evidence="1">
    <location>
        <begin position="228"/>
        <end position="260"/>
    </location>
</feature>
<name>A0ABP1FI61_9CHLO</name>
<organism evidence="2 3">
    <name type="scientific">Coccomyxa viridis</name>
    <dbReference type="NCBI Taxonomy" id="1274662"/>
    <lineage>
        <taxon>Eukaryota</taxon>
        <taxon>Viridiplantae</taxon>
        <taxon>Chlorophyta</taxon>
        <taxon>core chlorophytes</taxon>
        <taxon>Trebouxiophyceae</taxon>
        <taxon>Trebouxiophyceae incertae sedis</taxon>
        <taxon>Coccomyxaceae</taxon>
        <taxon>Coccomyxa</taxon>
    </lineage>
</organism>
<gene>
    <name evidence="2" type="primary">g230</name>
    <name evidence="2" type="ORF">VP750_LOCUS200</name>
</gene>
<evidence type="ECO:0000313" key="2">
    <source>
        <dbReference type="EMBL" id="CAL5218541.1"/>
    </source>
</evidence>
<proteinExistence type="predicted"/>
<keyword evidence="3" id="KW-1185">Reference proteome</keyword>
<reference evidence="2 3" key="1">
    <citation type="submission" date="2024-06" db="EMBL/GenBank/DDBJ databases">
        <authorList>
            <person name="Kraege A."/>
            <person name="Thomma B."/>
        </authorList>
    </citation>
    <scope>NUCLEOTIDE SEQUENCE [LARGE SCALE GENOMIC DNA]</scope>
</reference>
<evidence type="ECO:0000256" key="1">
    <source>
        <dbReference type="SAM" id="MobiDB-lite"/>
    </source>
</evidence>